<keyword evidence="4 5" id="KW-0720">Serine protease</keyword>
<dbReference type="GO" id="GO:0007165">
    <property type="term" value="P:signal transduction"/>
    <property type="evidence" value="ECO:0007669"/>
    <property type="project" value="TreeGrafter"/>
</dbReference>
<feature type="transmembrane region" description="Helical" evidence="6">
    <location>
        <begin position="12"/>
        <end position="29"/>
    </location>
</feature>
<dbReference type="Pfam" id="PF13180">
    <property type="entry name" value="PDZ_2"/>
    <property type="match status" value="1"/>
</dbReference>
<dbReference type="RefSeq" id="WP_068823056.1">
    <property type="nucleotide sequence ID" value="NZ_LWHJ01000029.1"/>
</dbReference>
<name>A0A179DCY2_9SPHI</name>
<keyword evidence="3 5" id="KW-0378">Hydrolase</keyword>
<dbReference type="PANTHER" id="PTHR32060">
    <property type="entry name" value="TAIL-SPECIFIC PROTEASE"/>
    <property type="match status" value="1"/>
</dbReference>
<dbReference type="OrthoDB" id="9812068at2"/>
<dbReference type="InterPro" id="IPR036034">
    <property type="entry name" value="PDZ_sf"/>
</dbReference>
<dbReference type="SUPFAM" id="SSF52096">
    <property type="entry name" value="ClpP/crotonase"/>
    <property type="match status" value="1"/>
</dbReference>
<dbReference type="InterPro" id="IPR029045">
    <property type="entry name" value="ClpP/crotonase-like_dom_sf"/>
</dbReference>
<evidence type="ECO:0000256" key="5">
    <source>
        <dbReference type="RuleBase" id="RU004404"/>
    </source>
</evidence>
<dbReference type="PROSITE" id="PS50106">
    <property type="entry name" value="PDZ"/>
    <property type="match status" value="1"/>
</dbReference>
<dbReference type="Proteomes" id="UP000078459">
    <property type="component" value="Unassembled WGS sequence"/>
</dbReference>
<protein>
    <submittedName>
        <fullName evidence="8">Carboxyl-terminal protease</fullName>
    </submittedName>
</protein>
<dbReference type="SMART" id="SM00228">
    <property type="entry name" value="PDZ"/>
    <property type="match status" value="1"/>
</dbReference>
<evidence type="ECO:0000313" key="9">
    <source>
        <dbReference type="Proteomes" id="UP000078459"/>
    </source>
</evidence>
<dbReference type="EMBL" id="LWHJ01000029">
    <property type="protein sequence ID" value="OAQ38905.1"/>
    <property type="molecule type" value="Genomic_DNA"/>
</dbReference>
<dbReference type="SMART" id="SM00245">
    <property type="entry name" value="TSPc"/>
    <property type="match status" value="1"/>
</dbReference>
<dbReference type="CDD" id="cd06782">
    <property type="entry name" value="cpPDZ_CPP-like"/>
    <property type="match status" value="1"/>
</dbReference>
<dbReference type="Gene3D" id="2.30.42.10">
    <property type="match status" value="1"/>
</dbReference>
<keyword evidence="9" id="KW-1185">Reference proteome</keyword>
<evidence type="ECO:0000259" key="7">
    <source>
        <dbReference type="PROSITE" id="PS50106"/>
    </source>
</evidence>
<accession>A0A179DCY2</accession>
<dbReference type="AlphaFoldDB" id="A0A179DCY2"/>
<dbReference type="InterPro" id="IPR004447">
    <property type="entry name" value="Peptidase_S41A"/>
</dbReference>
<evidence type="ECO:0000256" key="4">
    <source>
        <dbReference type="ARBA" id="ARBA00022825"/>
    </source>
</evidence>
<dbReference type="PANTHER" id="PTHR32060:SF30">
    <property type="entry name" value="CARBOXY-TERMINAL PROCESSING PROTEASE CTPA"/>
    <property type="match status" value="1"/>
</dbReference>
<evidence type="ECO:0000256" key="2">
    <source>
        <dbReference type="ARBA" id="ARBA00022670"/>
    </source>
</evidence>
<proteinExistence type="inferred from homology"/>
<keyword evidence="6" id="KW-0812">Transmembrane</keyword>
<sequence length="547" mass="61346">MSGSSKNNFQTALIIIITVLIGMILGATYQQKKNDGDLRIFPSISLQPKEKLDRILKVIKNNYVDSVNTDSLQELAINDILNSLDPHTIYLPPIQAKNQNESLEGNFDGIGIEYYVLNDTLFITHVRENGPSYKAGLIRGDKITAVNNEKLNDKSLLSENIINKLRGKSGSIVKVTVKRKGNLKPLFFDITRDKIIVSSIDVAFLINKETGFIKISRFGANTEEDFSMALSKLMKSGMKSLILDLRGNGGGYLNAATALADQFLPDGKLIVYTKGLHEPRTDYNATKDGLFERGKMVVLIDEGTASASEILTGALQDLDRATVIGRRSFGKGLVQEQFGFDDGSAMNLTIARYFTPSGRSIQKSYNKGKDVYKDEINKRFEHGDYTSLDSALTDSTFLTKQKYKTSKGKTVYGGGGIMPDIFVPLDTIDITPFYQKINTKGLITQYVYNVLVNRIDPKQFDNAANFSSEFNISEKEYQNFLKFCIANKVEFITKNSQTSKSLINTQMKALLARFYFDEEGFYRVLNQQDNFVDKALLQLKNTLSWFF</sequence>
<organism evidence="8 9">
    <name type="scientific">Pedobacter psychrophilus</name>
    <dbReference type="NCBI Taxonomy" id="1826909"/>
    <lineage>
        <taxon>Bacteria</taxon>
        <taxon>Pseudomonadati</taxon>
        <taxon>Bacteroidota</taxon>
        <taxon>Sphingobacteriia</taxon>
        <taxon>Sphingobacteriales</taxon>
        <taxon>Sphingobacteriaceae</taxon>
        <taxon>Pedobacter</taxon>
    </lineage>
</organism>
<dbReference type="GO" id="GO:0008236">
    <property type="term" value="F:serine-type peptidase activity"/>
    <property type="evidence" value="ECO:0007669"/>
    <property type="project" value="UniProtKB-KW"/>
</dbReference>
<dbReference type="Pfam" id="PF03572">
    <property type="entry name" value="Peptidase_S41"/>
    <property type="match status" value="1"/>
</dbReference>
<dbReference type="InterPro" id="IPR001478">
    <property type="entry name" value="PDZ"/>
</dbReference>
<dbReference type="NCBIfam" id="TIGR00225">
    <property type="entry name" value="prc"/>
    <property type="match status" value="1"/>
</dbReference>
<keyword evidence="6" id="KW-1133">Transmembrane helix</keyword>
<dbReference type="GO" id="GO:0030288">
    <property type="term" value="C:outer membrane-bounded periplasmic space"/>
    <property type="evidence" value="ECO:0007669"/>
    <property type="project" value="TreeGrafter"/>
</dbReference>
<comment type="caution">
    <text evidence="8">The sequence shown here is derived from an EMBL/GenBank/DDBJ whole genome shotgun (WGS) entry which is preliminary data.</text>
</comment>
<dbReference type="GO" id="GO:0004175">
    <property type="term" value="F:endopeptidase activity"/>
    <property type="evidence" value="ECO:0007669"/>
    <property type="project" value="TreeGrafter"/>
</dbReference>
<evidence type="ECO:0000256" key="1">
    <source>
        <dbReference type="ARBA" id="ARBA00009179"/>
    </source>
</evidence>
<dbReference type="CDD" id="cd07560">
    <property type="entry name" value="Peptidase_S41_CPP"/>
    <property type="match status" value="1"/>
</dbReference>
<keyword evidence="2 5" id="KW-0645">Protease</keyword>
<dbReference type="GO" id="GO:0006508">
    <property type="term" value="P:proteolysis"/>
    <property type="evidence" value="ECO:0007669"/>
    <property type="project" value="UniProtKB-KW"/>
</dbReference>
<evidence type="ECO:0000313" key="8">
    <source>
        <dbReference type="EMBL" id="OAQ38905.1"/>
    </source>
</evidence>
<feature type="domain" description="PDZ" evidence="7">
    <location>
        <begin position="93"/>
        <end position="180"/>
    </location>
</feature>
<dbReference type="InterPro" id="IPR005151">
    <property type="entry name" value="Tail-specific_protease"/>
</dbReference>
<evidence type="ECO:0000256" key="6">
    <source>
        <dbReference type="SAM" id="Phobius"/>
    </source>
</evidence>
<reference evidence="8 9" key="1">
    <citation type="submission" date="2016-04" db="EMBL/GenBank/DDBJ databases">
        <authorList>
            <person name="Evans L.H."/>
            <person name="Alamgir A."/>
            <person name="Owens N."/>
            <person name="Weber N.D."/>
            <person name="Virtaneva K."/>
            <person name="Barbian K."/>
            <person name="Babar A."/>
            <person name="Rosenke K."/>
        </authorList>
    </citation>
    <scope>NUCLEOTIDE SEQUENCE [LARGE SCALE GENOMIC DNA]</scope>
    <source>
        <strain evidence="8 9">CCM 8644</strain>
    </source>
</reference>
<reference evidence="8 9" key="2">
    <citation type="submission" date="2016-06" db="EMBL/GenBank/DDBJ databases">
        <title>Pedobacter psychrophilus sp. nov., isolated from Antarctic fragmentary rock.</title>
        <authorList>
            <person name="Svec P."/>
        </authorList>
    </citation>
    <scope>NUCLEOTIDE SEQUENCE [LARGE SCALE GENOMIC DNA]</scope>
    <source>
        <strain evidence="8 9">CCM 8644</strain>
    </source>
</reference>
<comment type="similarity">
    <text evidence="1 5">Belongs to the peptidase S41A family.</text>
</comment>
<dbReference type="Gene3D" id="3.30.750.44">
    <property type="match status" value="1"/>
</dbReference>
<dbReference type="STRING" id="1826909.A5893_12760"/>
<gene>
    <name evidence="8" type="ORF">A5893_12760</name>
</gene>
<evidence type="ECO:0000256" key="3">
    <source>
        <dbReference type="ARBA" id="ARBA00022801"/>
    </source>
</evidence>
<keyword evidence="6" id="KW-0472">Membrane</keyword>
<dbReference type="SUPFAM" id="SSF50156">
    <property type="entry name" value="PDZ domain-like"/>
    <property type="match status" value="1"/>
</dbReference>
<dbReference type="Gene3D" id="3.90.226.10">
    <property type="entry name" value="2-enoyl-CoA Hydratase, Chain A, domain 1"/>
    <property type="match status" value="1"/>
</dbReference>